<feature type="binding site" evidence="1">
    <location>
        <position position="93"/>
    </location>
    <ligand>
        <name>Ni(2+)</name>
        <dbReference type="ChEBI" id="CHEBI:49786"/>
    </ligand>
</feature>
<gene>
    <name evidence="5" type="ORF">AKJ09_07629</name>
</gene>
<dbReference type="GO" id="GO:0010045">
    <property type="term" value="P:response to nickel cation"/>
    <property type="evidence" value="ECO:0007669"/>
    <property type="project" value="InterPro"/>
</dbReference>
<feature type="compositionally biased region" description="Basic residues" evidence="2">
    <location>
        <begin position="170"/>
        <end position="185"/>
    </location>
</feature>
<dbReference type="GO" id="GO:0003677">
    <property type="term" value="F:DNA binding"/>
    <property type="evidence" value="ECO:0007669"/>
    <property type="project" value="UniProtKB-KW"/>
</dbReference>
<dbReference type="KEGG" id="llu:AKJ09_07629"/>
<dbReference type="InterPro" id="IPR045865">
    <property type="entry name" value="ACT-like_dom_sf"/>
</dbReference>
<dbReference type="Pfam" id="PF08753">
    <property type="entry name" value="NikR_C"/>
    <property type="match status" value="1"/>
</dbReference>
<comment type="function">
    <text evidence="1">Transcriptional regulator.</text>
</comment>
<feature type="domain" description="Transcription factor NikR nickel binding C-terminal" evidence="4">
    <location>
        <begin position="57"/>
        <end position="131"/>
    </location>
</feature>
<dbReference type="InterPro" id="IPR013321">
    <property type="entry name" value="Arc_rbn_hlx_hlx"/>
</dbReference>
<feature type="binding site" evidence="1">
    <location>
        <position position="91"/>
    </location>
    <ligand>
        <name>Ni(2+)</name>
        <dbReference type="ChEBI" id="CHEBI:49786"/>
    </ligand>
</feature>
<dbReference type="PANTHER" id="PTHR34719">
    <property type="entry name" value="NICKEL-RESPONSIVE REGULATOR"/>
    <property type="match status" value="1"/>
</dbReference>
<comment type="similarity">
    <text evidence="1">Belongs to the transcriptional regulatory CopG/NikR family.</text>
</comment>
<dbReference type="InterPro" id="IPR014864">
    <property type="entry name" value="TF_NikR_Ni-bd_C"/>
</dbReference>
<dbReference type="CDD" id="cd22231">
    <property type="entry name" value="RHH_NikR_HicB-like"/>
    <property type="match status" value="1"/>
</dbReference>
<evidence type="ECO:0000313" key="5">
    <source>
        <dbReference type="EMBL" id="AKV00966.1"/>
    </source>
</evidence>
<dbReference type="RefSeq" id="WP_275936670.1">
    <property type="nucleotide sequence ID" value="NZ_CP012333.1"/>
</dbReference>
<dbReference type="PATRIC" id="fig|1391654.3.peg.7740"/>
<feature type="domain" description="Ribbon-helix-helix protein CopG" evidence="3">
    <location>
        <begin position="8"/>
        <end position="45"/>
    </location>
</feature>
<dbReference type="EMBL" id="CP012333">
    <property type="protein sequence ID" value="AKV00966.1"/>
    <property type="molecule type" value="Genomic_DNA"/>
</dbReference>
<proteinExistence type="inferred from homology"/>
<evidence type="ECO:0000259" key="3">
    <source>
        <dbReference type="Pfam" id="PF01402"/>
    </source>
</evidence>
<dbReference type="InterPro" id="IPR027271">
    <property type="entry name" value="Acetolactate_synth/TF_NikR_C"/>
</dbReference>
<dbReference type="InterPro" id="IPR002145">
    <property type="entry name" value="CopG"/>
</dbReference>
<dbReference type="SUPFAM" id="SSF55021">
    <property type="entry name" value="ACT-like"/>
    <property type="match status" value="1"/>
</dbReference>
<dbReference type="Gene3D" id="3.30.70.1150">
    <property type="entry name" value="ACT-like. Chain A, domain 2"/>
    <property type="match status" value="1"/>
</dbReference>
<keyword evidence="1" id="KW-0479">Metal-binding</keyword>
<dbReference type="Gene3D" id="1.10.1220.10">
    <property type="entry name" value="Met repressor-like"/>
    <property type="match status" value="1"/>
</dbReference>
<sequence length="185" mass="20683">MTEQDGLVRFGVAMEAPLLRAFDALVKERGGTRSEILRDLVRGEVGRSQVASGAPAVAALTVVYDHHVRDLTERLTELQHALGDKVRATMHVHLDHDNCLEVTILKGRSDELRRVAERILATRGVKQGGIELVALPEGEHGHAQDHAHGHDHEHHDHDHEHEHEHEPRAPRKPKKRASAAKKKTR</sequence>
<evidence type="ECO:0000256" key="1">
    <source>
        <dbReference type="HAMAP-Rule" id="MF_00476"/>
    </source>
</evidence>
<reference evidence="5 6" key="1">
    <citation type="submission" date="2015-08" db="EMBL/GenBank/DDBJ databases">
        <authorList>
            <person name="Babu N.S."/>
            <person name="Beckwith C.J."/>
            <person name="Beseler K.G."/>
            <person name="Brison A."/>
            <person name="Carone J.V."/>
            <person name="Caskin T.P."/>
            <person name="Diamond M."/>
            <person name="Durham M.E."/>
            <person name="Foxe J.M."/>
            <person name="Go M."/>
            <person name="Henderson B.A."/>
            <person name="Jones I.B."/>
            <person name="McGettigan J.A."/>
            <person name="Micheletti S.J."/>
            <person name="Nasrallah M.E."/>
            <person name="Ortiz D."/>
            <person name="Piller C.R."/>
            <person name="Privatt S.R."/>
            <person name="Schneider S.L."/>
            <person name="Sharp S."/>
            <person name="Smith T.C."/>
            <person name="Stanton J.D."/>
            <person name="Ullery H.E."/>
            <person name="Wilson R.J."/>
            <person name="Serrano M.G."/>
            <person name="Buck G."/>
            <person name="Lee V."/>
            <person name="Wang Y."/>
            <person name="Carvalho R."/>
            <person name="Voegtly L."/>
            <person name="Shi R."/>
            <person name="Duckworth R."/>
            <person name="Johnson A."/>
            <person name="Loviza R."/>
            <person name="Walstead R."/>
            <person name="Shah Z."/>
            <person name="Kiflezghi M."/>
            <person name="Wade K."/>
            <person name="Ball S.L."/>
            <person name="Bradley K.W."/>
            <person name="Asai D.J."/>
            <person name="Bowman C.A."/>
            <person name="Russell D.A."/>
            <person name="Pope W.H."/>
            <person name="Jacobs-Sera D."/>
            <person name="Hendrix R.W."/>
            <person name="Hatfull G.F."/>
        </authorList>
    </citation>
    <scope>NUCLEOTIDE SEQUENCE [LARGE SCALE GENOMIC DNA]</scope>
    <source>
        <strain evidence="5 6">DSM 27648</strain>
    </source>
</reference>
<feature type="binding site" evidence="1">
    <location>
        <position position="80"/>
    </location>
    <ligand>
        <name>Ni(2+)</name>
        <dbReference type="ChEBI" id="CHEBI:49786"/>
    </ligand>
</feature>
<feature type="binding site" evidence="1">
    <location>
        <position position="99"/>
    </location>
    <ligand>
        <name>Ni(2+)</name>
        <dbReference type="ChEBI" id="CHEBI:49786"/>
    </ligand>
</feature>
<dbReference type="NCBIfam" id="NF003381">
    <property type="entry name" value="PRK04460.1"/>
    <property type="match status" value="1"/>
</dbReference>
<keyword evidence="1" id="KW-0533">Nickel</keyword>
<dbReference type="InterPro" id="IPR022988">
    <property type="entry name" value="Ni_resp_reg_NikR"/>
</dbReference>
<dbReference type="STRING" id="1391654.AKJ09_07629"/>
<dbReference type="Proteomes" id="UP000064967">
    <property type="component" value="Chromosome"/>
</dbReference>
<name>A0A0K1Q554_9BACT</name>
<comment type="cofactor">
    <cofactor evidence="1">
        <name>Ni(2+)</name>
        <dbReference type="ChEBI" id="CHEBI:49786"/>
    </cofactor>
    <text evidence="1">Binds 1 nickel ion per subunit.</text>
</comment>
<feature type="compositionally biased region" description="Basic and acidic residues" evidence="2">
    <location>
        <begin position="140"/>
        <end position="169"/>
    </location>
</feature>
<dbReference type="HAMAP" id="MF_00476">
    <property type="entry name" value="NikR"/>
    <property type="match status" value="1"/>
</dbReference>
<feature type="region of interest" description="Disordered" evidence="2">
    <location>
        <begin position="140"/>
        <end position="185"/>
    </location>
</feature>
<dbReference type="Pfam" id="PF01402">
    <property type="entry name" value="RHH_1"/>
    <property type="match status" value="1"/>
</dbReference>
<dbReference type="GO" id="GO:0003700">
    <property type="term" value="F:DNA-binding transcription factor activity"/>
    <property type="evidence" value="ECO:0007669"/>
    <property type="project" value="UniProtKB-UniRule"/>
</dbReference>
<evidence type="ECO:0000256" key="2">
    <source>
        <dbReference type="SAM" id="MobiDB-lite"/>
    </source>
</evidence>
<accession>A0A0K1Q554</accession>
<protein>
    <recommendedName>
        <fullName evidence="1">Putative nickel-responsive regulator</fullName>
    </recommendedName>
</protein>
<dbReference type="GO" id="GO:0016151">
    <property type="term" value="F:nickel cation binding"/>
    <property type="evidence" value="ECO:0007669"/>
    <property type="project" value="UniProtKB-UniRule"/>
</dbReference>
<organism evidence="5 6">
    <name type="scientific">Labilithrix luteola</name>
    <dbReference type="NCBI Taxonomy" id="1391654"/>
    <lineage>
        <taxon>Bacteria</taxon>
        <taxon>Pseudomonadati</taxon>
        <taxon>Myxococcota</taxon>
        <taxon>Polyangia</taxon>
        <taxon>Polyangiales</taxon>
        <taxon>Labilitrichaceae</taxon>
        <taxon>Labilithrix</taxon>
    </lineage>
</organism>
<dbReference type="PANTHER" id="PTHR34719:SF2">
    <property type="entry name" value="NICKEL-RESPONSIVE REGULATOR"/>
    <property type="match status" value="1"/>
</dbReference>
<keyword evidence="1" id="KW-0238">DNA-binding</keyword>
<evidence type="ECO:0000313" key="6">
    <source>
        <dbReference type="Proteomes" id="UP000064967"/>
    </source>
</evidence>
<keyword evidence="1" id="KW-0804">Transcription</keyword>
<keyword evidence="1" id="KW-0805">Transcription regulation</keyword>
<dbReference type="AlphaFoldDB" id="A0A0K1Q554"/>
<evidence type="ECO:0000259" key="4">
    <source>
        <dbReference type="Pfam" id="PF08753"/>
    </source>
</evidence>
<keyword evidence="6" id="KW-1185">Reference proteome</keyword>
<dbReference type="InterPro" id="IPR050192">
    <property type="entry name" value="CopG/NikR_regulator"/>
</dbReference>
<dbReference type="NCBIfam" id="NF002815">
    <property type="entry name" value="PRK02967.1"/>
    <property type="match status" value="1"/>
</dbReference>